<dbReference type="Gene3D" id="3.30.420.10">
    <property type="entry name" value="Ribonuclease H-like superfamily/Ribonuclease H"/>
    <property type="match status" value="1"/>
</dbReference>
<proteinExistence type="predicted"/>
<feature type="compositionally biased region" description="Low complexity" evidence="4">
    <location>
        <begin position="87"/>
        <end position="102"/>
    </location>
</feature>
<evidence type="ECO:0000256" key="1">
    <source>
        <dbReference type="ARBA" id="ARBA00022722"/>
    </source>
</evidence>
<dbReference type="SMART" id="SM00479">
    <property type="entry name" value="EXOIII"/>
    <property type="match status" value="1"/>
</dbReference>
<evidence type="ECO:0000256" key="3">
    <source>
        <dbReference type="ARBA" id="ARBA00022839"/>
    </source>
</evidence>
<keyword evidence="7" id="KW-1185">Reference proteome</keyword>
<dbReference type="EMBL" id="JAUEPN010000001">
    <property type="protein sequence ID" value="KAK3299896.1"/>
    <property type="molecule type" value="Genomic_DNA"/>
</dbReference>
<dbReference type="InterPro" id="IPR047021">
    <property type="entry name" value="REXO1/3/4-like"/>
</dbReference>
<dbReference type="CDD" id="cd06137">
    <property type="entry name" value="DEDDh_RNase"/>
    <property type="match status" value="1"/>
</dbReference>
<accession>A0AAE0LW59</accession>
<reference evidence="6" key="1">
    <citation type="journal article" date="2023" name="Mol. Phylogenet. Evol.">
        <title>Genome-scale phylogeny and comparative genomics of the fungal order Sordariales.</title>
        <authorList>
            <person name="Hensen N."/>
            <person name="Bonometti L."/>
            <person name="Westerberg I."/>
            <person name="Brannstrom I.O."/>
            <person name="Guillou S."/>
            <person name="Cros-Aarteil S."/>
            <person name="Calhoun S."/>
            <person name="Haridas S."/>
            <person name="Kuo A."/>
            <person name="Mondo S."/>
            <person name="Pangilinan J."/>
            <person name="Riley R."/>
            <person name="LaButti K."/>
            <person name="Andreopoulos B."/>
            <person name="Lipzen A."/>
            <person name="Chen C."/>
            <person name="Yan M."/>
            <person name="Daum C."/>
            <person name="Ng V."/>
            <person name="Clum A."/>
            <person name="Steindorff A."/>
            <person name="Ohm R.A."/>
            <person name="Martin F."/>
            <person name="Silar P."/>
            <person name="Natvig D.O."/>
            <person name="Lalanne C."/>
            <person name="Gautier V."/>
            <person name="Ament-Velasquez S.L."/>
            <person name="Kruys A."/>
            <person name="Hutchinson M.I."/>
            <person name="Powell A.J."/>
            <person name="Barry K."/>
            <person name="Miller A.N."/>
            <person name="Grigoriev I.V."/>
            <person name="Debuchy R."/>
            <person name="Gladieux P."/>
            <person name="Hiltunen Thoren M."/>
            <person name="Johannesson H."/>
        </authorList>
    </citation>
    <scope>NUCLEOTIDE SEQUENCE</scope>
    <source>
        <strain evidence="6">CBS 168.71</strain>
    </source>
</reference>
<dbReference type="InterPro" id="IPR013520">
    <property type="entry name" value="Ribonucl_H"/>
</dbReference>
<dbReference type="RefSeq" id="XP_062663410.1">
    <property type="nucleotide sequence ID" value="XM_062806221.1"/>
</dbReference>
<evidence type="ECO:0000313" key="7">
    <source>
        <dbReference type="Proteomes" id="UP001278766"/>
    </source>
</evidence>
<reference evidence="6" key="2">
    <citation type="submission" date="2023-06" db="EMBL/GenBank/DDBJ databases">
        <authorList>
            <consortium name="Lawrence Berkeley National Laboratory"/>
            <person name="Haridas S."/>
            <person name="Hensen N."/>
            <person name="Bonometti L."/>
            <person name="Westerberg I."/>
            <person name="Brannstrom I.O."/>
            <person name="Guillou S."/>
            <person name="Cros-Aarteil S."/>
            <person name="Calhoun S."/>
            <person name="Kuo A."/>
            <person name="Mondo S."/>
            <person name="Pangilinan J."/>
            <person name="Riley R."/>
            <person name="Labutti K."/>
            <person name="Andreopoulos B."/>
            <person name="Lipzen A."/>
            <person name="Chen C."/>
            <person name="Yanf M."/>
            <person name="Daum C."/>
            <person name="Ng V."/>
            <person name="Clum A."/>
            <person name="Steindorff A."/>
            <person name="Ohm R."/>
            <person name="Martin F."/>
            <person name="Silar P."/>
            <person name="Natvig D."/>
            <person name="Lalanne C."/>
            <person name="Gautier V."/>
            <person name="Ament-Velasquez S.L."/>
            <person name="Kruys A."/>
            <person name="Hutchinson M.I."/>
            <person name="Powell A.J."/>
            <person name="Barry K."/>
            <person name="Miller A.N."/>
            <person name="Grigoriev I.V."/>
            <person name="Debuchy R."/>
            <person name="Gladieux P."/>
            <person name="Thoren M.H."/>
            <person name="Johannesson H."/>
        </authorList>
    </citation>
    <scope>NUCLEOTIDE SEQUENCE</scope>
    <source>
        <strain evidence="6">CBS 168.71</strain>
    </source>
</reference>
<evidence type="ECO:0000256" key="2">
    <source>
        <dbReference type="ARBA" id="ARBA00022801"/>
    </source>
</evidence>
<organism evidence="6 7">
    <name type="scientific">Chaetomium fimeti</name>
    <dbReference type="NCBI Taxonomy" id="1854472"/>
    <lineage>
        <taxon>Eukaryota</taxon>
        <taxon>Fungi</taxon>
        <taxon>Dikarya</taxon>
        <taxon>Ascomycota</taxon>
        <taxon>Pezizomycotina</taxon>
        <taxon>Sordariomycetes</taxon>
        <taxon>Sordariomycetidae</taxon>
        <taxon>Sordariales</taxon>
        <taxon>Chaetomiaceae</taxon>
        <taxon>Chaetomium</taxon>
    </lineage>
</organism>
<dbReference type="GO" id="GO:0004527">
    <property type="term" value="F:exonuclease activity"/>
    <property type="evidence" value="ECO:0007669"/>
    <property type="project" value="UniProtKB-KW"/>
</dbReference>
<dbReference type="Proteomes" id="UP001278766">
    <property type="component" value="Unassembled WGS sequence"/>
</dbReference>
<feature type="domain" description="Exonuclease" evidence="5">
    <location>
        <begin position="194"/>
        <end position="382"/>
    </location>
</feature>
<name>A0AAE0LW59_9PEZI</name>
<evidence type="ECO:0000256" key="4">
    <source>
        <dbReference type="SAM" id="MobiDB-lite"/>
    </source>
</evidence>
<dbReference type="AlphaFoldDB" id="A0AAE0LW59"/>
<evidence type="ECO:0000313" key="6">
    <source>
        <dbReference type="EMBL" id="KAK3299896.1"/>
    </source>
</evidence>
<dbReference type="PANTHER" id="PTHR12801">
    <property type="entry name" value="RNA EXONUCLEASE REXO1 / RECO3 FAMILY MEMBER-RELATED"/>
    <property type="match status" value="1"/>
</dbReference>
<keyword evidence="2" id="KW-0378">Hydrolase</keyword>
<dbReference type="GO" id="GO:0006364">
    <property type="term" value="P:rRNA processing"/>
    <property type="evidence" value="ECO:0007669"/>
    <property type="project" value="TreeGrafter"/>
</dbReference>
<dbReference type="GO" id="GO:0000027">
    <property type="term" value="P:ribosomal large subunit assembly"/>
    <property type="evidence" value="ECO:0007669"/>
    <property type="project" value="TreeGrafter"/>
</dbReference>
<dbReference type="GO" id="GO:0003676">
    <property type="term" value="F:nucleic acid binding"/>
    <property type="evidence" value="ECO:0007669"/>
    <property type="project" value="InterPro"/>
</dbReference>
<sequence>MAETGPLAHVNLPAGGYPSVHRVQPVQPLPPVPPSPEVVTVDDGFARFMAGLELRAQSLGLQTGQSALGPTSHGASTYTLIPAPAEAPALTHTPPATTATQPAPQPAPPTAAAVAAAVAAVAAAAAPPPPPPPLKHRGITYTTLTPTEQTALHPLLLNHTHPPTRLSLEGYALTACPPKTIPTPPRNPLHPRHHAVVLDCEMAGTSPSRADDYPISLSLLDFFTGAVLVDALVRPAGGVVVRDWRSGITGITAGRMAAAGREESGDGEPLVGREGARERVLEFVDAETVVVGQAVQFDLKALGLVHGRVVDSAVVTAEASGKFANRGAGGGKMKISGQAGLEKLCRELLGVRIRRKGQSHDSLEDVLATREVVVWCLRHPEELKAWAEKRWQVGKNNKKAAQGKKGGSGRNKKTTAQPSNARAAPDNAYRGRGWDSDDGLLRWEDVVDYDCWPKSPPDWSD</sequence>
<dbReference type="GeneID" id="87843169"/>
<dbReference type="GO" id="GO:0005634">
    <property type="term" value="C:nucleus"/>
    <property type="evidence" value="ECO:0007669"/>
    <property type="project" value="TreeGrafter"/>
</dbReference>
<dbReference type="InterPro" id="IPR012337">
    <property type="entry name" value="RNaseH-like_sf"/>
</dbReference>
<gene>
    <name evidence="6" type="ORF">B0H64DRAFT_437106</name>
</gene>
<keyword evidence="1" id="KW-0540">Nuclease</keyword>
<feature type="region of interest" description="Disordered" evidence="4">
    <location>
        <begin position="87"/>
        <end position="108"/>
    </location>
</feature>
<feature type="region of interest" description="Disordered" evidence="4">
    <location>
        <begin position="394"/>
        <end position="433"/>
    </location>
</feature>
<dbReference type="InterPro" id="IPR036397">
    <property type="entry name" value="RNaseH_sf"/>
</dbReference>
<comment type="caution">
    <text evidence="6">The sequence shown here is derived from an EMBL/GenBank/DDBJ whole genome shotgun (WGS) entry which is preliminary data.</text>
</comment>
<dbReference type="PANTHER" id="PTHR12801:SF114">
    <property type="entry name" value="EXONUCLEASE, PUTATIVE (AFU_ORTHOLOGUE AFUA_7G00870)-RELATED"/>
    <property type="match status" value="1"/>
</dbReference>
<protein>
    <submittedName>
        <fullName evidence="6">Ribonuclease H-like domain-containing protein</fullName>
    </submittedName>
</protein>
<evidence type="ECO:0000259" key="5">
    <source>
        <dbReference type="SMART" id="SM00479"/>
    </source>
</evidence>
<keyword evidence="3" id="KW-0269">Exonuclease</keyword>
<dbReference type="SUPFAM" id="SSF53098">
    <property type="entry name" value="Ribonuclease H-like"/>
    <property type="match status" value="1"/>
</dbReference>